<evidence type="ECO:0000256" key="2">
    <source>
        <dbReference type="ARBA" id="ARBA00022670"/>
    </source>
</evidence>
<keyword evidence="5" id="KW-0325">Glycoprotein</keyword>
<keyword evidence="2" id="KW-0645">Protease</keyword>
<evidence type="ECO:0000256" key="4">
    <source>
        <dbReference type="ARBA" id="ARBA00022801"/>
    </source>
</evidence>
<dbReference type="GO" id="GO:0008239">
    <property type="term" value="F:dipeptidyl-peptidase activity"/>
    <property type="evidence" value="ECO:0007669"/>
    <property type="project" value="TreeGrafter"/>
</dbReference>
<dbReference type="Pfam" id="PF05577">
    <property type="entry name" value="Peptidase_S28"/>
    <property type="match status" value="1"/>
</dbReference>
<proteinExistence type="inferred from homology"/>
<reference evidence="7 8" key="1">
    <citation type="journal article" date="2019" name="Mol. Biol. Evol.">
        <title>Blast fungal genomes show frequent chromosomal changes, gene gains and losses, and effector gene turnover.</title>
        <authorList>
            <person name="Gomez Luciano L.B."/>
            <person name="Jason Tsai I."/>
            <person name="Chuma I."/>
            <person name="Tosa Y."/>
            <person name="Chen Y.H."/>
            <person name="Li J.Y."/>
            <person name="Li M.Y."/>
            <person name="Jade Lu M.Y."/>
            <person name="Nakayashiki H."/>
            <person name="Li W.H."/>
        </authorList>
    </citation>
    <scope>NUCLEOTIDE SEQUENCE [LARGE SCALE GENOMIC DNA]</scope>
    <source>
        <strain evidence="7">MZ5-1-6</strain>
    </source>
</reference>
<evidence type="ECO:0000256" key="3">
    <source>
        <dbReference type="ARBA" id="ARBA00022729"/>
    </source>
</evidence>
<organism evidence="7 8">
    <name type="scientific">Pyricularia oryzae</name>
    <name type="common">Rice blast fungus</name>
    <name type="synonym">Magnaporthe oryzae</name>
    <dbReference type="NCBI Taxonomy" id="318829"/>
    <lineage>
        <taxon>Eukaryota</taxon>
        <taxon>Fungi</taxon>
        <taxon>Dikarya</taxon>
        <taxon>Ascomycota</taxon>
        <taxon>Pezizomycotina</taxon>
        <taxon>Sordariomycetes</taxon>
        <taxon>Sordariomycetidae</taxon>
        <taxon>Magnaporthales</taxon>
        <taxon>Pyriculariaceae</taxon>
        <taxon>Pyricularia</taxon>
    </lineage>
</organism>
<keyword evidence="3 6" id="KW-0732">Signal</keyword>
<evidence type="ECO:0000256" key="5">
    <source>
        <dbReference type="ARBA" id="ARBA00023180"/>
    </source>
</evidence>
<dbReference type="GO" id="GO:0006508">
    <property type="term" value="P:proteolysis"/>
    <property type="evidence" value="ECO:0007669"/>
    <property type="project" value="UniProtKB-KW"/>
</dbReference>
<dbReference type="GO" id="GO:0070008">
    <property type="term" value="F:serine-type exopeptidase activity"/>
    <property type="evidence" value="ECO:0007669"/>
    <property type="project" value="InterPro"/>
</dbReference>
<comment type="similarity">
    <text evidence="1">Belongs to the peptidase S28 family.</text>
</comment>
<dbReference type="PANTHER" id="PTHR11010:SF23">
    <property type="entry name" value="SERINE PEPTIDASE"/>
    <property type="match status" value="1"/>
</dbReference>
<evidence type="ECO:0000256" key="1">
    <source>
        <dbReference type="ARBA" id="ARBA00011079"/>
    </source>
</evidence>
<evidence type="ECO:0008006" key="9">
    <source>
        <dbReference type="Google" id="ProtNLM"/>
    </source>
</evidence>
<dbReference type="AlphaFoldDB" id="A0A4P7NCH9"/>
<evidence type="ECO:0000313" key="7">
    <source>
        <dbReference type="EMBL" id="QBZ58290.1"/>
    </source>
</evidence>
<dbReference type="Proteomes" id="UP000294847">
    <property type="component" value="Chromosome 3"/>
</dbReference>
<sequence>MILISAFISLLALGDIAAGAQLRKGPLVGPPRTTRQDTKLASAGELTRRAVQVSHFDQLIDHGNPSLGTFKQRYWWDTTYYAGPGHPIVVYNAGEFNGEYATTNTYVHNRSIPGMVAAEVGGAVVIIEHRYFGESNPFSQYTVANLSHLNLNNSIADMVNFARTAKLPFANGNASATDPSRVPWINVGSSYSGSLADWTQRLDATRTFWATYVSSSKVQLFDDFWMYFKPVELGMPKNCSADINRVIDHVDKILQTGSAKDKLDLKTKFGWAKLKYDDDFAEALSQGPYLWQSKDFSFGYMPFDLFCDYVENAVPSVFPDATAPGPDGVGLEKALDGYAKWMQFEYITKTCQSTPNSDDAASCADTHDANASFYTSVDVDPSATDRQWQWMNCVWPLAGRLSGAPKGEPTTLKSRLVTPAYWARQCASYFPAPAGSKLPGALTPTEANEETKGGYTYAGQQRVLYVNNQFDPWLYGSVSSPMRPGGPMQTTGDKTPVLVIPGGDHMSDFWKDNAEVNAEVEKLQNQAIDIMVKWIKEFPGKK</sequence>
<dbReference type="EMBL" id="CP034206">
    <property type="protein sequence ID" value="QBZ58290.1"/>
    <property type="molecule type" value="Genomic_DNA"/>
</dbReference>
<dbReference type="VEuPathDB" id="FungiDB:M_BR32_EuGene_00122511"/>
<dbReference type="Gene3D" id="3.40.50.1820">
    <property type="entry name" value="alpha/beta hydrolase"/>
    <property type="match status" value="2"/>
</dbReference>
<name>A0A4P7NCH9_PYROR</name>
<accession>A0A4P7NCH9</accession>
<feature type="chain" id="PRO_5020586354" description="Endoprotease" evidence="6">
    <location>
        <begin position="20"/>
        <end position="542"/>
    </location>
</feature>
<gene>
    <name evidence="7" type="ORF">PoMZ_03235</name>
</gene>
<evidence type="ECO:0000313" key="8">
    <source>
        <dbReference type="Proteomes" id="UP000294847"/>
    </source>
</evidence>
<dbReference type="InterPro" id="IPR008758">
    <property type="entry name" value="Peptidase_S28"/>
</dbReference>
<dbReference type="InterPro" id="IPR029058">
    <property type="entry name" value="AB_hydrolase_fold"/>
</dbReference>
<protein>
    <recommendedName>
        <fullName evidence="9">Endoprotease</fullName>
    </recommendedName>
</protein>
<keyword evidence="4" id="KW-0378">Hydrolase</keyword>
<feature type="signal peptide" evidence="6">
    <location>
        <begin position="1"/>
        <end position="19"/>
    </location>
</feature>
<dbReference type="PANTHER" id="PTHR11010">
    <property type="entry name" value="PROTEASE S28 PRO-X CARBOXYPEPTIDASE-RELATED"/>
    <property type="match status" value="1"/>
</dbReference>
<evidence type="ECO:0000256" key="6">
    <source>
        <dbReference type="SAM" id="SignalP"/>
    </source>
</evidence>